<dbReference type="GO" id="GO:0016579">
    <property type="term" value="P:protein deubiquitination"/>
    <property type="evidence" value="ECO:0007669"/>
    <property type="project" value="InterPro"/>
</dbReference>
<dbReference type="InterPro" id="IPR028889">
    <property type="entry name" value="USP"/>
</dbReference>
<evidence type="ECO:0000256" key="3">
    <source>
        <dbReference type="SAM" id="MobiDB-lite"/>
    </source>
</evidence>
<reference evidence="5" key="2">
    <citation type="journal article" date="2023" name="Int. J. Mol. Sci.">
        <title>De Novo Assembly and Annotation of 11 Diverse Shrub Willow (Salix) Genomes Reveals Novel Gene Organization in Sex-Linked Regions.</title>
        <authorList>
            <person name="Hyden B."/>
            <person name="Feng K."/>
            <person name="Yates T.B."/>
            <person name="Jawdy S."/>
            <person name="Cereghino C."/>
            <person name="Smart L.B."/>
            <person name="Muchero W."/>
        </authorList>
    </citation>
    <scope>NUCLEOTIDE SEQUENCE</scope>
    <source>
        <tissue evidence="5">Shoot tip</tissue>
    </source>
</reference>
<feature type="compositionally biased region" description="Basic residues" evidence="3">
    <location>
        <begin position="682"/>
        <end position="695"/>
    </location>
</feature>
<dbReference type="Proteomes" id="UP001151752">
    <property type="component" value="Unassembled WGS sequence"/>
</dbReference>
<dbReference type="Gene3D" id="3.90.70.10">
    <property type="entry name" value="Cysteine proteinases"/>
    <property type="match status" value="3"/>
</dbReference>
<dbReference type="InterPro" id="IPR013087">
    <property type="entry name" value="Znf_C2H2_type"/>
</dbReference>
<dbReference type="InterPro" id="IPR038765">
    <property type="entry name" value="Papain-like_cys_pep_sf"/>
</dbReference>
<feature type="domain" description="USP" evidence="4">
    <location>
        <begin position="1237"/>
        <end position="1571"/>
    </location>
</feature>
<sequence>MGGKSQESRILRLKQVLLDVMDRSSIESLLIGKNVREKMKESACLRIKVRVPIDEELPCKFERNEKRNFIKNEINLFRDCEKKVCAGFVIKRPQSILDKVKADASRITIVSNYWKEVSSEERRGLLQVSIDEIAGYYKKHDRLVADCFLEAVDFARKTNKWKCLRCFSCASLFFDWKDLRSHVFLKHLGGLSEHQMELVPFGLEDSYVEEIQNGVWKPVDVDNMAQELSTFRRCKSDVYQEKCKIYSDQKKWMFCDDAERQELLKKIHRLLKLFLKNQSLAPRILSWMWDYTIQELEESIQLGFKDLVPILEQTQTPLSICFLWLEQLEVVFDFLEELSKDCDLEDNISDDGGGSKDEFCDYEPIYFNSDSSCLVLDKKFIRSMLDPGEHINIVADEGAEVIPFAENPEKDIQFDRKRFVNWLFASDKIRELLNSWINLRKLDKELAGLVFQFVETDFSSLKYFCERKCRLLEYQETFTDVENICLGEHKRREEIPEYKEQNFASLLLERQDELVDAQSDIIGNEHACLLNVLRFAQYIARKKFGLDETLISTCTEFPDLECHEDKANRDILLDVCVKEAIKMEKQNVVREVDLQFCKLDVLIMKNVASIKRMELKFVLVSALDYQFILFYMVKSFIRAYLEDRANKDFVKKANAADILVAMADLAPEPSKSMIKGSDDLRKTRKKSKLKRHKNQGKAMNEGAGGSQEHLPLDKENAEKELKIISSCWWAAVIPLHLMVVIQILALLFPTSTEDLKQMEEEHRSKIGSKVPQKLFLKEEESGKSPSGSGMFGVGLKNDIGENNCFLNVIIQCLWNIQLVRNELCSITDSGHEHIGDPCVVCELAQVFGELSEASTRTRRETVSTTSLRLAISKCSPNRDSFQEGQMNDADEILQNIFAIFHQSFTRCPDTDASSEPEKSKRVDRQQCTSNKCLAHRVFGMDIYGYCDSCGLQWRHQTFSDFSHYIRSSQLREKKNKNQASSFDELMKLLLMDDRSTCNRDVGGCGKPNRIQFILRTPPQVFVCVLSMQTARESREDIRDTLTALDTEVDIGDVYLGLGPGNGYCLASMVCYGELHYVSFCYSREGKRWTMYDDAHVEVIGFWHNLLDKCVDKLLQPQILFFEAGIIKSPQFDDLRKLSRSSGMQCNLGVGEAKQAEDIPEVTLHNDWQTAKDEGGNLQSHVQNEMKFSCQDKSQDAFRVQKHVPLQVDQKLLKEEETGKCPPDCMVDYMDEYEILGSELKNDLGKNYSSLNVVIQSLWRIPQFRNELACKTAPEHRHVGDPCVVCGLAEIFVKLSAAHINPRREIGYPTSLSTAIDKLSPCGDLFQKDKMSNAFEVLRIILDSLHHSLTSVEDFCLSESKKRNCVGSLECTTDTCLVHTLFGMTVFKSVNDDNCGLESRQQKHTFFFHTISAFELRKKVSNLIRQGSSSFDELLKLVLVDYHLPWKPDADGCGENHIKYFLQTPSHVFTSVLEWTTIWASRDDIRETLAALATEIDVGILYQGLEKGKKYHMVSVVCYRGLLYSCFIYSDEYKRWMLYDDTHVEVIGSWDCLCKMCVERHFQPRILFYVESAPTEIDQNLPRKSFFEEEESGKSESGSKDNYEDSSGIFGVGLKNDIGENNCFLNAIIQCLWNVQLVRNELCSITDSGHEHIGDPCVVCELADVFGELSEASTRTRRETVSTTSLRLAISKCSPHRDRFQEGQMNDADEVLQNIFIILHQSLTSCPTPDASSEPEKSKRVDSQQCTSNKCLAHRVFGMDIHGYCDSCGLQWRHRTFSDFSHYIHSSQLREEKNKNKSSSFDELMKLMLMEDRSTCNPDVGGCGKPNRIQFILRTPPHVFTCVLVRTAHESREDTRKTLTALGTELDLGVVYQGLGPGKKYCLVSMVCYRCQHYVCFSYSHEHKRWTMFNDANVEVVGCWDDLLSRCSHEQFQPQILCYEAVQ</sequence>
<evidence type="ECO:0000313" key="6">
    <source>
        <dbReference type="Proteomes" id="UP001151752"/>
    </source>
</evidence>
<evidence type="ECO:0000256" key="2">
    <source>
        <dbReference type="ARBA" id="ARBA00022801"/>
    </source>
</evidence>
<feature type="domain" description="USP" evidence="4">
    <location>
        <begin position="1611"/>
        <end position="1941"/>
    </location>
</feature>
<protein>
    <submittedName>
        <fullName evidence="5">UBIQUITIN SPECIFIC PROTEINASE</fullName>
    </submittedName>
</protein>
<accession>A0A9Q1A073</accession>
<dbReference type="CDD" id="cd02257">
    <property type="entry name" value="Peptidase_C19"/>
    <property type="match status" value="2"/>
</dbReference>
<evidence type="ECO:0000259" key="4">
    <source>
        <dbReference type="PROSITE" id="PS50235"/>
    </source>
</evidence>
<dbReference type="InterPro" id="IPR006865">
    <property type="entry name" value="DUF629"/>
</dbReference>
<gene>
    <name evidence="5" type="ORF">OIU74_027874</name>
</gene>
<dbReference type="SUPFAM" id="SSF54001">
    <property type="entry name" value="Cysteine proteinases"/>
    <property type="match status" value="3"/>
</dbReference>
<evidence type="ECO:0000256" key="1">
    <source>
        <dbReference type="ARBA" id="ARBA00022786"/>
    </source>
</evidence>
<dbReference type="InterPro" id="IPR001394">
    <property type="entry name" value="Peptidase_C19_UCH"/>
</dbReference>
<keyword evidence="6" id="KW-1185">Reference proteome</keyword>
<dbReference type="Pfam" id="PF00443">
    <property type="entry name" value="UCH"/>
    <property type="match status" value="3"/>
</dbReference>
<comment type="caution">
    <text evidence="5">The sequence shown here is derived from an EMBL/GenBank/DDBJ whole genome shotgun (WGS) entry which is preliminary data.</text>
</comment>
<dbReference type="PANTHER" id="PTHR22975">
    <property type="entry name" value="UBIQUITIN SPECIFIC PROTEINASE"/>
    <property type="match status" value="1"/>
</dbReference>
<organism evidence="5 6">
    <name type="scientific">Salix koriyanagi</name>
    <dbReference type="NCBI Taxonomy" id="2511006"/>
    <lineage>
        <taxon>Eukaryota</taxon>
        <taxon>Viridiplantae</taxon>
        <taxon>Streptophyta</taxon>
        <taxon>Embryophyta</taxon>
        <taxon>Tracheophyta</taxon>
        <taxon>Spermatophyta</taxon>
        <taxon>Magnoliopsida</taxon>
        <taxon>eudicotyledons</taxon>
        <taxon>Gunneridae</taxon>
        <taxon>Pentapetalae</taxon>
        <taxon>rosids</taxon>
        <taxon>fabids</taxon>
        <taxon>Malpighiales</taxon>
        <taxon>Salicaceae</taxon>
        <taxon>Saliceae</taxon>
        <taxon>Salix</taxon>
    </lineage>
</organism>
<keyword evidence="1" id="KW-0833">Ubl conjugation pathway</keyword>
<evidence type="ECO:0000313" key="5">
    <source>
        <dbReference type="EMBL" id="KAJ6753101.1"/>
    </source>
</evidence>
<feature type="domain" description="USP" evidence="4">
    <location>
        <begin position="793"/>
        <end position="1124"/>
    </location>
</feature>
<dbReference type="InterPro" id="IPR052398">
    <property type="entry name" value="Ubiquitin_hydrolase_53/54"/>
</dbReference>
<dbReference type="PROSITE" id="PS00028">
    <property type="entry name" value="ZINC_FINGER_C2H2_1"/>
    <property type="match status" value="1"/>
</dbReference>
<reference evidence="5" key="1">
    <citation type="submission" date="2022-11" db="EMBL/GenBank/DDBJ databases">
        <authorList>
            <person name="Hyden B.L."/>
            <person name="Feng K."/>
            <person name="Yates T."/>
            <person name="Jawdy S."/>
            <person name="Smart L.B."/>
            <person name="Muchero W."/>
        </authorList>
    </citation>
    <scope>NUCLEOTIDE SEQUENCE</scope>
    <source>
        <tissue evidence="5">Shoot tip</tissue>
    </source>
</reference>
<dbReference type="Pfam" id="PF04780">
    <property type="entry name" value="DUF629"/>
    <property type="match status" value="1"/>
</dbReference>
<proteinExistence type="predicted"/>
<dbReference type="PROSITE" id="PS50235">
    <property type="entry name" value="USP_3"/>
    <property type="match status" value="3"/>
</dbReference>
<feature type="region of interest" description="Disordered" evidence="3">
    <location>
        <begin position="672"/>
        <end position="710"/>
    </location>
</feature>
<dbReference type="GO" id="GO:0004843">
    <property type="term" value="F:cysteine-type deubiquitinase activity"/>
    <property type="evidence" value="ECO:0007669"/>
    <property type="project" value="InterPro"/>
</dbReference>
<keyword evidence="2" id="KW-0378">Hydrolase</keyword>
<dbReference type="PANTHER" id="PTHR22975:SF9">
    <property type="entry name" value="ECHINUS SPLICE FORM 3"/>
    <property type="match status" value="1"/>
</dbReference>
<dbReference type="EMBL" id="JAPFFM010000008">
    <property type="protein sequence ID" value="KAJ6753101.1"/>
    <property type="molecule type" value="Genomic_DNA"/>
</dbReference>
<name>A0A9Q1A073_9ROSI</name>